<proteinExistence type="predicted"/>
<feature type="region of interest" description="Disordered" evidence="1">
    <location>
        <begin position="43"/>
        <end position="96"/>
    </location>
</feature>
<keyword evidence="3" id="KW-1185">Reference proteome</keyword>
<dbReference type="Proteomes" id="UP000236345">
    <property type="component" value="Unassembled WGS sequence"/>
</dbReference>
<dbReference type="EMBL" id="NWUO01000003">
    <property type="protein sequence ID" value="PNS12679.1"/>
    <property type="molecule type" value="Genomic_DNA"/>
</dbReference>
<feature type="compositionally biased region" description="Low complexity" evidence="1">
    <location>
        <begin position="65"/>
        <end position="80"/>
    </location>
</feature>
<dbReference type="AlphaFoldDB" id="A0A2K1QCB7"/>
<evidence type="ECO:0000256" key="1">
    <source>
        <dbReference type="SAM" id="MobiDB-lite"/>
    </source>
</evidence>
<organism evidence="2 3">
    <name type="scientific">Mixta theicola</name>
    <dbReference type="NCBI Taxonomy" id="1458355"/>
    <lineage>
        <taxon>Bacteria</taxon>
        <taxon>Pseudomonadati</taxon>
        <taxon>Pseudomonadota</taxon>
        <taxon>Gammaproteobacteria</taxon>
        <taxon>Enterobacterales</taxon>
        <taxon>Erwiniaceae</taxon>
        <taxon>Mixta</taxon>
    </lineage>
</organism>
<evidence type="ECO:0000313" key="2">
    <source>
        <dbReference type="EMBL" id="PNS12679.1"/>
    </source>
</evidence>
<accession>A0A2K1QCB7</accession>
<evidence type="ECO:0000313" key="3">
    <source>
        <dbReference type="Proteomes" id="UP000236345"/>
    </source>
</evidence>
<comment type="caution">
    <text evidence="2">The sequence shown here is derived from an EMBL/GenBank/DDBJ whole genome shotgun (WGS) entry which is preliminary data.</text>
</comment>
<reference evidence="3" key="1">
    <citation type="submission" date="2017-09" db="EMBL/GenBank/DDBJ databases">
        <authorList>
            <person name="Palmer M."/>
            <person name="Steenkamp E.T."/>
            <person name="Coetzee M.P."/>
            <person name="Avontuur J.R."/>
            <person name="Van Zyl E."/>
            <person name="Chan W.-Y."/>
            <person name="Blom J."/>
            <person name="Venter S.N."/>
        </authorList>
    </citation>
    <scope>NUCLEOTIDE SEQUENCE [LARGE SCALE GENOMIC DNA]</scope>
    <source>
        <strain evidence="3">QC88-366</strain>
    </source>
</reference>
<protein>
    <submittedName>
        <fullName evidence="2">Uncharacterized protein</fullName>
    </submittedName>
</protein>
<sequence length="96" mass="9901">MGAGRRPWRRRPQHRLQVNPKAVVGLWPPLKALMPARCRLSAPGRAVSPASTSRPGPCGHAKTNPGQAVVPQGAVPAPAGLASPRLAGGSPAHSKL</sequence>
<name>A0A2K1QCB7_9GAMM</name>
<gene>
    <name evidence="2" type="ORF">COO59_06065</name>
</gene>